<dbReference type="Pfam" id="PF00515">
    <property type="entry name" value="TPR_1"/>
    <property type="match status" value="1"/>
</dbReference>
<dbReference type="OrthoDB" id="1872379at2759"/>
<dbReference type="PANTHER" id="PTHR46014">
    <property type="entry name" value="TETRATRICOPEPTIDE REPEAT PROTEIN 1"/>
    <property type="match status" value="1"/>
</dbReference>
<keyword evidence="6" id="KW-1185">Reference proteome</keyword>
<protein>
    <submittedName>
        <fullName evidence="5">Tetratricopeptide repeat protein 1</fullName>
    </submittedName>
</protein>
<dbReference type="Proteomes" id="UP000257109">
    <property type="component" value="Unassembled WGS sequence"/>
</dbReference>
<dbReference type="PROSITE" id="PS50005">
    <property type="entry name" value="TPR"/>
    <property type="match status" value="2"/>
</dbReference>
<dbReference type="InterPro" id="IPR011990">
    <property type="entry name" value="TPR-like_helical_dom_sf"/>
</dbReference>
<dbReference type="InterPro" id="IPR013105">
    <property type="entry name" value="TPR_2"/>
</dbReference>
<accession>A0A371GI18</accession>
<feature type="repeat" description="TPR" evidence="3">
    <location>
        <begin position="94"/>
        <end position="127"/>
    </location>
</feature>
<dbReference type="STRING" id="157652.A0A371GI18"/>
<organism evidence="5 6">
    <name type="scientific">Mucuna pruriens</name>
    <name type="common">Velvet bean</name>
    <name type="synonym">Dolichos pruriens</name>
    <dbReference type="NCBI Taxonomy" id="157652"/>
    <lineage>
        <taxon>Eukaryota</taxon>
        <taxon>Viridiplantae</taxon>
        <taxon>Streptophyta</taxon>
        <taxon>Embryophyta</taxon>
        <taxon>Tracheophyta</taxon>
        <taxon>Spermatophyta</taxon>
        <taxon>Magnoliopsida</taxon>
        <taxon>eudicotyledons</taxon>
        <taxon>Gunneridae</taxon>
        <taxon>Pentapetalae</taxon>
        <taxon>rosids</taxon>
        <taxon>fabids</taxon>
        <taxon>Fabales</taxon>
        <taxon>Fabaceae</taxon>
        <taxon>Papilionoideae</taxon>
        <taxon>50 kb inversion clade</taxon>
        <taxon>NPAAA clade</taxon>
        <taxon>indigoferoid/millettioid clade</taxon>
        <taxon>Phaseoleae</taxon>
        <taxon>Mucuna</taxon>
    </lineage>
</organism>
<evidence type="ECO:0000313" key="5">
    <source>
        <dbReference type="EMBL" id="RDX90209.1"/>
    </source>
</evidence>
<dbReference type="InterPro" id="IPR052769">
    <property type="entry name" value="TPR_domain_protein"/>
</dbReference>
<dbReference type="InterPro" id="IPR019734">
    <property type="entry name" value="TPR_rpt"/>
</dbReference>
<feature type="region of interest" description="Disordered" evidence="4">
    <location>
        <begin position="1"/>
        <end position="77"/>
    </location>
</feature>
<dbReference type="SMART" id="SM00028">
    <property type="entry name" value="TPR"/>
    <property type="match status" value="3"/>
</dbReference>
<dbReference type="EMBL" id="QJKJ01005452">
    <property type="protein sequence ID" value="RDX90209.1"/>
    <property type="molecule type" value="Genomic_DNA"/>
</dbReference>
<evidence type="ECO:0000313" key="6">
    <source>
        <dbReference type="Proteomes" id="UP000257109"/>
    </source>
</evidence>
<keyword evidence="1" id="KW-0677">Repeat</keyword>
<comment type="caution">
    <text evidence="5">The sequence shown here is derived from an EMBL/GenBank/DDBJ whole genome shotgun (WGS) entry which is preliminary data.</text>
</comment>
<keyword evidence="2 3" id="KW-0802">TPR repeat</keyword>
<dbReference type="PANTHER" id="PTHR46014:SF1">
    <property type="entry name" value="TETRATRICOPEPTIDE REPEAT PROTEIN 1"/>
    <property type="match status" value="1"/>
</dbReference>
<dbReference type="SUPFAM" id="SSF48452">
    <property type="entry name" value="TPR-like"/>
    <property type="match status" value="1"/>
</dbReference>
<reference evidence="5" key="1">
    <citation type="submission" date="2018-05" db="EMBL/GenBank/DDBJ databases">
        <title>Draft genome of Mucuna pruriens seed.</title>
        <authorList>
            <person name="Nnadi N.E."/>
            <person name="Vos R."/>
            <person name="Hasami M.H."/>
            <person name="Devisetty U.K."/>
            <person name="Aguiy J.C."/>
        </authorList>
    </citation>
    <scope>NUCLEOTIDE SEQUENCE [LARGE SCALE GENOMIC DNA]</scope>
    <source>
        <strain evidence="5">JCA_2017</strain>
    </source>
</reference>
<feature type="repeat" description="TPR" evidence="3">
    <location>
        <begin position="169"/>
        <end position="202"/>
    </location>
</feature>
<dbReference type="AlphaFoldDB" id="A0A371GI18"/>
<dbReference type="Gene3D" id="1.25.40.10">
    <property type="entry name" value="Tetratricopeptide repeat domain"/>
    <property type="match status" value="1"/>
</dbReference>
<proteinExistence type="predicted"/>
<name>A0A371GI18_MUCPR</name>
<dbReference type="Pfam" id="PF07719">
    <property type="entry name" value="TPR_2"/>
    <property type="match status" value="1"/>
</dbReference>
<evidence type="ECO:0000256" key="1">
    <source>
        <dbReference type="ARBA" id="ARBA00022737"/>
    </source>
</evidence>
<evidence type="ECO:0000256" key="4">
    <source>
        <dbReference type="SAM" id="MobiDB-lite"/>
    </source>
</evidence>
<feature type="compositionally biased region" description="Basic and acidic residues" evidence="4">
    <location>
        <begin position="59"/>
        <end position="69"/>
    </location>
</feature>
<gene>
    <name evidence="5" type="primary">TTC1</name>
    <name evidence="5" type="ORF">CR513_27950</name>
</gene>
<evidence type="ECO:0000256" key="2">
    <source>
        <dbReference type="ARBA" id="ARBA00022803"/>
    </source>
</evidence>
<evidence type="ECO:0000256" key="3">
    <source>
        <dbReference type="PROSITE-ProRule" id="PRU00339"/>
    </source>
</evidence>
<sequence>MVVIEQEESEHRNANPSVVGNDASDGFETASDTDLGSDGEEGGAGSREEQNRPKKHHHQQTEQEPEHDVPPSTGSSENALINEEETRQKAMDQANEAKVEGNKLFVDGKYEEALSQYELALQVAPDMPSSVEIRSICHSNRGVCFLKLGKYENTIKECTKALELNSVYIKALVRRGEAHEKLEHFEEAIADMKKILEIDPSNDQARKTIRQLEPLAAEKREKMKEEMIGKLKEMGNSVLGRFGMSIDNFKAVKDPNTGSYSISFQRVHLFEELDVVKLKLLHTFLYIWNYISTALPEEYQNKWWYNSVTEERIAGEFRKQGTTGMSLELVVDERSLEEKGS</sequence>